<dbReference type="Proteomes" id="UP001207294">
    <property type="component" value="Unassembled WGS sequence"/>
</dbReference>
<dbReference type="InterPro" id="IPR010732">
    <property type="entry name" value="T6SS_TssG-like"/>
</dbReference>
<dbReference type="PANTHER" id="PTHR35564:SF3">
    <property type="entry name" value="TYPE VI SECRETION SYSTEM BASEPLATE SUBUNIT TSSG"/>
    <property type="match status" value="1"/>
</dbReference>
<protein>
    <submittedName>
        <fullName evidence="1">Type VI secretion system baseplate subunit TssG</fullName>
    </submittedName>
</protein>
<reference evidence="1 2" key="1">
    <citation type="submission" date="2022-10" db="EMBL/GenBank/DDBJ databases">
        <title>Characterization of Pseudomonas capsici strains from pepper and tomato in Georgia.</title>
        <authorList>
            <person name="Zhao M."/>
            <person name="Dutta B."/>
        </authorList>
    </citation>
    <scope>NUCLEOTIDE SEQUENCE [LARGE SCALE GENOMIC DNA]</scope>
    <source>
        <strain evidence="1 2">Pc20-5</strain>
    </source>
</reference>
<dbReference type="NCBIfam" id="TIGR03347">
    <property type="entry name" value="VI_chp_1"/>
    <property type="match status" value="1"/>
</dbReference>
<gene>
    <name evidence="1" type="primary">tssG</name>
    <name evidence="1" type="ORF">OH718_02105</name>
</gene>
<evidence type="ECO:0000313" key="2">
    <source>
        <dbReference type="Proteomes" id="UP001207294"/>
    </source>
</evidence>
<organism evidence="1 2">
    <name type="scientific">Pseudomonas capsici</name>
    <dbReference type="NCBI Taxonomy" id="2810614"/>
    <lineage>
        <taxon>Bacteria</taxon>
        <taxon>Pseudomonadati</taxon>
        <taxon>Pseudomonadota</taxon>
        <taxon>Gammaproteobacteria</taxon>
        <taxon>Pseudomonadales</taxon>
        <taxon>Pseudomonadaceae</taxon>
        <taxon>Pseudomonas</taxon>
    </lineage>
</organism>
<comment type="caution">
    <text evidence="1">The sequence shown here is derived from an EMBL/GenBank/DDBJ whole genome shotgun (WGS) entry which is preliminary data.</text>
</comment>
<dbReference type="PANTHER" id="PTHR35564">
    <property type="match status" value="1"/>
</dbReference>
<evidence type="ECO:0000313" key="1">
    <source>
        <dbReference type="EMBL" id="MCV4375380.1"/>
    </source>
</evidence>
<dbReference type="Pfam" id="PF06996">
    <property type="entry name" value="T6SS_TssG"/>
    <property type="match status" value="1"/>
</dbReference>
<dbReference type="EMBL" id="JAOXML010000001">
    <property type="protein sequence ID" value="MCV4375380.1"/>
    <property type="molecule type" value="Genomic_DNA"/>
</dbReference>
<name>A0ABT3BR90_9PSED</name>
<keyword evidence="2" id="KW-1185">Reference proteome</keyword>
<accession>A0ABT3BR90</accession>
<proteinExistence type="predicted"/>
<sequence length="333" mass="37956">MDSTNGTSASDLKRLSQTIRRYSLFQAIPLIIEQLRKANPDIDAESVQDLLEFQANPGMGFPGSDIDSLQFFEEYGQQRARLTLNLSSLSGSSSPLPAFYSEQALGDSMSAKTTRSFLDVFHHRLHRLIFPVWRKYRYDASFTNGAQDPFSSQLFALIGLAGEEVRSTEELNWKRLFPYLGLLSLRAHSAALIESVLRYYFKHASLFIEQCMERSVVIVERQRSFLGRVNSRLGEDGVLGERVCDRGGKFRIHIRQLGWDRFHEFLPIGSGFGSLAALVRFTLRDQLDYDIRLELRQDEIRELRIGNSNCCHLGWSSWLGHEQADGLVTLNSH</sequence>
<dbReference type="RefSeq" id="WP_263942865.1">
    <property type="nucleotide sequence ID" value="NZ_JAOXMH010000002.1"/>
</dbReference>